<gene>
    <name evidence="2" type="ORF">EJ02DRAFT_461058</name>
</gene>
<dbReference type="OrthoDB" id="3486565at2759"/>
<dbReference type="AlphaFoldDB" id="A0A6A5S4U0"/>
<keyword evidence="3" id="KW-1185">Reference proteome</keyword>
<evidence type="ECO:0000313" key="2">
    <source>
        <dbReference type="EMBL" id="KAF1934610.1"/>
    </source>
</evidence>
<accession>A0A6A5S4U0</accession>
<feature type="domain" description="Heterokaryon incompatibility" evidence="1">
    <location>
        <begin position="47"/>
        <end position="187"/>
    </location>
</feature>
<evidence type="ECO:0000313" key="3">
    <source>
        <dbReference type="Proteomes" id="UP000800038"/>
    </source>
</evidence>
<dbReference type="Proteomes" id="UP000800038">
    <property type="component" value="Unassembled WGS sequence"/>
</dbReference>
<dbReference type="PANTHER" id="PTHR33112:SF16">
    <property type="entry name" value="HETEROKARYON INCOMPATIBILITY DOMAIN-CONTAINING PROTEIN"/>
    <property type="match status" value="1"/>
</dbReference>
<dbReference type="PANTHER" id="PTHR33112">
    <property type="entry name" value="DOMAIN PROTEIN, PUTATIVE-RELATED"/>
    <property type="match status" value="1"/>
</dbReference>
<organism evidence="2 3">
    <name type="scientific">Clathrospora elynae</name>
    <dbReference type="NCBI Taxonomy" id="706981"/>
    <lineage>
        <taxon>Eukaryota</taxon>
        <taxon>Fungi</taxon>
        <taxon>Dikarya</taxon>
        <taxon>Ascomycota</taxon>
        <taxon>Pezizomycotina</taxon>
        <taxon>Dothideomycetes</taxon>
        <taxon>Pleosporomycetidae</taxon>
        <taxon>Pleosporales</taxon>
        <taxon>Diademaceae</taxon>
        <taxon>Clathrospora</taxon>
    </lineage>
</organism>
<sequence length="522" mass="59760">MERCTQSHGALCTLPKEVALPTRLIQIQRDDPAILKLCTTAGMRGQYVTLSYCWGDGPSFKAVSTSMESLRSGFEAQSLPKTLRDAVRLTYEMGFEYIWIDSLCIQQDNFEDWSRESARMAQVYGDAAFTICADIAGSTNDGIFQARDNLQSHRFGPELSFCLQTISQQWGEMPEHPLYSRGWAFQERILSSRNLHFLNDQIAWECNTTLYLEDSRGRHSNPTDHFAKSIFTKFYHAKRFQEFNKQSEPDLFPRIGAWNAIAQEMSVRAFTFESDNLPAISGLASALQTPELGEYLAGVWSYNPFLSMAWFPRWAQSPSSNYISPSWSWVWTQHQIVWHYDTWSEDKPRGPQEVADWKVWDSAFGPQLLEHKMIYKGLDPKGELLEGSYLVMSGYCRTVYVVEVPGSDADRNFQEVAGSTGIPNEKGIRVCMDMRIDNCDSVSSFAQDFSDPEDAISFEHAKGYLCVQIARERKRRDWNPKVIALVLEKTADTTDHVYKRVGLMNFDAVDEDKWDHKTLKLL</sequence>
<name>A0A6A5S4U0_9PLEO</name>
<protein>
    <submittedName>
        <fullName evidence="2">HET-domain-containing protein</fullName>
    </submittedName>
</protein>
<evidence type="ECO:0000259" key="1">
    <source>
        <dbReference type="Pfam" id="PF06985"/>
    </source>
</evidence>
<dbReference type="Pfam" id="PF06985">
    <property type="entry name" value="HET"/>
    <property type="match status" value="1"/>
</dbReference>
<dbReference type="EMBL" id="ML976437">
    <property type="protein sequence ID" value="KAF1934610.1"/>
    <property type="molecule type" value="Genomic_DNA"/>
</dbReference>
<dbReference type="InterPro" id="IPR010730">
    <property type="entry name" value="HET"/>
</dbReference>
<proteinExistence type="predicted"/>
<reference evidence="2" key="1">
    <citation type="journal article" date="2020" name="Stud. Mycol.">
        <title>101 Dothideomycetes genomes: a test case for predicting lifestyles and emergence of pathogens.</title>
        <authorList>
            <person name="Haridas S."/>
            <person name="Albert R."/>
            <person name="Binder M."/>
            <person name="Bloem J."/>
            <person name="Labutti K."/>
            <person name="Salamov A."/>
            <person name="Andreopoulos B."/>
            <person name="Baker S."/>
            <person name="Barry K."/>
            <person name="Bills G."/>
            <person name="Bluhm B."/>
            <person name="Cannon C."/>
            <person name="Castanera R."/>
            <person name="Culley D."/>
            <person name="Daum C."/>
            <person name="Ezra D."/>
            <person name="Gonzalez J."/>
            <person name="Henrissat B."/>
            <person name="Kuo A."/>
            <person name="Liang C."/>
            <person name="Lipzen A."/>
            <person name="Lutzoni F."/>
            <person name="Magnuson J."/>
            <person name="Mondo S."/>
            <person name="Nolan M."/>
            <person name="Ohm R."/>
            <person name="Pangilinan J."/>
            <person name="Park H.-J."/>
            <person name="Ramirez L."/>
            <person name="Alfaro M."/>
            <person name="Sun H."/>
            <person name="Tritt A."/>
            <person name="Yoshinaga Y."/>
            <person name="Zwiers L.-H."/>
            <person name="Turgeon B."/>
            <person name="Goodwin S."/>
            <person name="Spatafora J."/>
            <person name="Crous P."/>
            <person name="Grigoriev I."/>
        </authorList>
    </citation>
    <scope>NUCLEOTIDE SEQUENCE</scope>
    <source>
        <strain evidence="2">CBS 161.51</strain>
    </source>
</reference>